<comment type="pathway">
    <text evidence="5">Purine metabolism; AMP biosynthesis via salvage pathway; AMP from ADP: step 1/1.</text>
</comment>
<dbReference type="PROSITE" id="PS00113">
    <property type="entry name" value="ADENYLATE_KINASE"/>
    <property type="match status" value="1"/>
</dbReference>
<dbReference type="GO" id="GO:0005737">
    <property type="term" value="C:cytoplasm"/>
    <property type="evidence" value="ECO:0007669"/>
    <property type="project" value="UniProtKB-SubCell"/>
</dbReference>
<feature type="binding site" evidence="5">
    <location>
        <position position="122"/>
    </location>
    <ligand>
        <name>AMP</name>
        <dbReference type="ChEBI" id="CHEBI:456215"/>
    </ligand>
</feature>
<feature type="binding site" evidence="5">
    <location>
        <position position="92"/>
    </location>
    <ligand>
        <name>AMP</name>
        <dbReference type="ChEBI" id="CHEBI:456215"/>
    </ligand>
</feature>
<dbReference type="GO" id="GO:0005524">
    <property type="term" value="F:ATP binding"/>
    <property type="evidence" value="ECO:0007669"/>
    <property type="project" value="UniProtKB-UniRule"/>
</dbReference>
<evidence type="ECO:0000256" key="7">
    <source>
        <dbReference type="RuleBase" id="RU003331"/>
    </source>
</evidence>
<evidence type="ECO:0000256" key="5">
    <source>
        <dbReference type="HAMAP-Rule" id="MF_00235"/>
    </source>
</evidence>
<feature type="binding site" evidence="5">
    <location>
        <begin position="10"/>
        <end position="15"/>
    </location>
    <ligand>
        <name>ATP</name>
        <dbReference type="ChEBI" id="CHEBI:30616"/>
    </ligand>
</feature>
<evidence type="ECO:0000256" key="2">
    <source>
        <dbReference type="ARBA" id="ARBA00022727"/>
    </source>
</evidence>
<dbReference type="Proteomes" id="UP000229559">
    <property type="component" value="Unassembled WGS sequence"/>
</dbReference>
<dbReference type="AlphaFoldDB" id="A0A2M6YPS2"/>
<feature type="binding site" evidence="5">
    <location>
        <position position="161"/>
    </location>
    <ligand>
        <name>ATP</name>
        <dbReference type="ChEBI" id="CHEBI:30616"/>
    </ligand>
</feature>
<comment type="domain">
    <text evidence="5">Consists of three domains, a large central CORE domain and two small peripheral domains, NMPbind and LID, which undergo movements during catalysis. The LID domain closes over the site of phosphoryl transfer upon ATP binding. Assembling and dissambling the active center during each catalytic cycle provides an effective means to prevent ATP hydrolysis.</text>
</comment>
<dbReference type="EMBL" id="PEXA01000051">
    <property type="protein sequence ID" value="PIU33112.1"/>
    <property type="molecule type" value="Genomic_DNA"/>
</dbReference>
<comment type="similarity">
    <text evidence="5 6">Belongs to the adenylate kinase family.</text>
</comment>
<comment type="subcellular location">
    <subcellularLocation>
        <location evidence="5 7">Cytoplasm</location>
    </subcellularLocation>
</comment>
<comment type="catalytic activity">
    <reaction evidence="5 7">
        <text>AMP + ATP = 2 ADP</text>
        <dbReference type="Rhea" id="RHEA:12973"/>
        <dbReference type="ChEBI" id="CHEBI:30616"/>
        <dbReference type="ChEBI" id="CHEBI:456215"/>
        <dbReference type="ChEBI" id="CHEBI:456216"/>
        <dbReference type="EC" id="2.7.4.3"/>
    </reaction>
</comment>
<accession>A0A2M6YPS2</accession>
<comment type="caution">
    <text evidence="5">Lacks conserved residue(s) required for the propagation of feature annotation.</text>
</comment>
<dbReference type="SUPFAM" id="SSF52540">
    <property type="entry name" value="P-loop containing nucleoside triphosphate hydrolases"/>
    <property type="match status" value="1"/>
</dbReference>
<keyword evidence="5" id="KW-0963">Cytoplasm</keyword>
<feature type="binding site" evidence="5">
    <location>
        <begin position="85"/>
        <end position="88"/>
    </location>
    <ligand>
        <name>AMP</name>
        <dbReference type="ChEBI" id="CHEBI:456215"/>
    </ligand>
</feature>
<comment type="caution">
    <text evidence="8">The sequence shown here is derived from an EMBL/GenBank/DDBJ whole genome shotgun (WGS) entry which is preliminary data.</text>
</comment>
<feature type="region of interest" description="NMP" evidence="5">
    <location>
        <begin position="30"/>
        <end position="59"/>
    </location>
</feature>
<dbReference type="GO" id="GO:0044209">
    <property type="term" value="P:AMP salvage"/>
    <property type="evidence" value="ECO:0007669"/>
    <property type="project" value="UniProtKB-UniRule"/>
</dbReference>
<dbReference type="Pfam" id="PF00406">
    <property type="entry name" value="ADK"/>
    <property type="match status" value="1"/>
</dbReference>
<comment type="subunit">
    <text evidence="5 7">Monomer.</text>
</comment>
<dbReference type="PANTHER" id="PTHR23359">
    <property type="entry name" value="NUCLEOTIDE KINASE"/>
    <property type="match status" value="1"/>
</dbReference>
<reference evidence="9" key="1">
    <citation type="submission" date="2017-09" db="EMBL/GenBank/DDBJ databases">
        <title>Depth-based differentiation of microbial function through sediment-hosted aquifers and enrichment of novel symbionts in the deep terrestrial subsurface.</title>
        <authorList>
            <person name="Probst A.J."/>
            <person name="Ladd B."/>
            <person name="Jarett J.K."/>
            <person name="Geller-Mcgrath D.E."/>
            <person name="Sieber C.M.K."/>
            <person name="Emerson J.B."/>
            <person name="Anantharaman K."/>
            <person name="Thomas B.C."/>
            <person name="Malmstrom R."/>
            <person name="Stieglmeier M."/>
            <person name="Klingl A."/>
            <person name="Woyke T."/>
            <person name="Ryan C.M."/>
            <person name="Banfield J.F."/>
        </authorList>
    </citation>
    <scope>NUCLEOTIDE SEQUENCE [LARGE SCALE GENOMIC DNA]</scope>
</reference>
<dbReference type="EC" id="2.7.4.3" evidence="5 7"/>
<evidence type="ECO:0000256" key="1">
    <source>
        <dbReference type="ARBA" id="ARBA00022679"/>
    </source>
</evidence>
<evidence type="ECO:0000256" key="3">
    <source>
        <dbReference type="ARBA" id="ARBA00022741"/>
    </source>
</evidence>
<keyword evidence="4 5" id="KW-0418">Kinase</keyword>
<dbReference type="UniPathway" id="UPA00588">
    <property type="reaction ID" value="UER00649"/>
</dbReference>
<keyword evidence="3 5" id="KW-0547">Nucleotide-binding</keyword>
<dbReference type="Gene3D" id="3.40.50.300">
    <property type="entry name" value="P-loop containing nucleotide triphosphate hydrolases"/>
    <property type="match status" value="1"/>
</dbReference>
<dbReference type="CDD" id="cd01428">
    <property type="entry name" value="ADK"/>
    <property type="match status" value="1"/>
</dbReference>
<evidence type="ECO:0000256" key="6">
    <source>
        <dbReference type="RuleBase" id="RU003330"/>
    </source>
</evidence>
<protein>
    <recommendedName>
        <fullName evidence="5 7">Adenylate kinase</fullName>
        <shortName evidence="5">AK</shortName>
        <ecNumber evidence="5 7">2.7.4.3</ecNumber>
    </recommendedName>
    <alternativeName>
        <fullName evidence="5">ATP-AMP transphosphorylase</fullName>
    </alternativeName>
    <alternativeName>
        <fullName evidence="5">ATP:AMP phosphotransferase</fullName>
    </alternativeName>
    <alternativeName>
        <fullName evidence="5">Adenylate monophosphate kinase</fullName>
    </alternativeName>
</protein>
<dbReference type="PRINTS" id="PR00094">
    <property type="entry name" value="ADENYLTKNASE"/>
</dbReference>
<evidence type="ECO:0000313" key="9">
    <source>
        <dbReference type="Proteomes" id="UP000229559"/>
    </source>
</evidence>
<keyword evidence="5 7" id="KW-0067">ATP-binding</keyword>
<organism evidence="8 9">
    <name type="scientific">Candidatus Shapirobacteria bacterium CG07_land_8_20_14_0_80_39_12</name>
    <dbReference type="NCBI Taxonomy" id="1974480"/>
    <lineage>
        <taxon>Bacteria</taxon>
        <taxon>Candidatus Shapironibacteriota</taxon>
    </lineage>
</organism>
<feature type="binding site" evidence="5">
    <location>
        <position position="133"/>
    </location>
    <ligand>
        <name>AMP</name>
        <dbReference type="ChEBI" id="CHEBI:456215"/>
    </ligand>
</feature>
<name>A0A2M6YPS2_9BACT</name>
<feature type="binding site" evidence="5">
    <location>
        <begin position="57"/>
        <end position="59"/>
    </location>
    <ligand>
        <name>AMP</name>
        <dbReference type="ChEBI" id="CHEBI:456215"/>
    </ligand>
</feature>
<sequence length="176" mass="19736">MNLIILGAPGSGKSTQAKLLADALCLPCLEASNLLYFLSQENSEKGRVVKKAMAEGSLVADNLAVAAMDEQLVSPNYQKGVVIDGFPRSLGQAQKFKLPIDKVLYIDVSDKENTQRLFKRGRPDDMPETIRKRLTIYHQETEPVLDFYARQGRLIKVDGERPIELIHKDILKKIKK</sequence>
<dbReference type="InterPro" id="IPR000850">
    <property type="entry name" value="Adenylat/UMP-CMP_kin"/>
</dbReference>
<gene>
    <name evidence="5" type="primary">adk</name>
    <name evidence="8" type="ORF">COT04_01755</name>
</gene>
<evidence type="ECO:0000313" key="8">
    <source>
        <dbReference type="EMBL" id="PIU33112.1"/>
    </source>
</evidence>
<dbReference type="HAMAP" id="MF_00235">
    <property type="entry name" value="Adenylate_kinase_Adk"/>
    <property type="match status" value="1"/>
</dbReference>
<dbReference type="InterPro" id="IPR027417">
    <property type="entry name" value="P-loop_NTPase"/>
</dbReference>
<feature type="binding site" evidence="5">
    <location>
        <position position="120"/>
    </location>
    <ligand>
        <name>ATP</name>
        <dbReference type="ChEBI" id="CHEBI:30616"/>
    </ligand>
</feature>
<keyword evidence="2 5" id="KW-0545">Nucleotide biosynthesis</keyword>
<dbReference type="GO" id="GO:0004017">
    <property type="term" value="F:AMP kinase activity"/>
    <property type="evidence" value="ECO:0007669"/>
    <property type="project" value="UniProtKB-UniRule"/>
</dbReference>
<evidence type="ECO:0000256" key="4">
    <source>
        <dbReference type="ARBA" id="ARBA00022777"/>
    </source>
</evidence>
<comment type="function">
    <text evidence="5">Catalyzes the reversible transfer of the terminal phosphate group between ATP and AMP. Plays an important role in cellular energy homeostasis and in adenine nucleotide metabolism.</text>
</comment>
<proteinExistence type="inferred from homology"/>
<keyword evidence="1 5" id="KW-0808">Transferase</keyword>
<dbReference type="InterPro" id="IPR033690">
    <property type="entry name" value="Adenylat_kinase_CS"/>
</dbReference>